<dbReference type="Pfam" id="PF02350">
    <property type="entry name" value="Epimerase_2"/>
    <property type="match status" value="1"/>
</dbReference>
<dbReference type="NCBIfam" id="TIGR00236">
    <property type="entry name" value="wecB"/>
    <property type="match status" value="1"/>
</dbReference>
<dbReference type="EMBL" id="LAJE02000125">
    <property type="protein sequence ID" value="OEO31762.1"/>
    <property type="molecule type" value="Genomic_DNA"/>
</dbReference>
<dbReference type="AlphaFoldDB" id="A0A1E5XT24"/>
<comment type="catalytic activity">
    <reaction evidence="2">
        <text>UDP-N-acetyl-alpha-D-glucosamine = UDP-N-acetyl-alpha-D-mannosamine</text>
        <dbReference type="Rhea" id="RHEA:17213"/>
        <dbReference type="ChEBI" id="CHEBI:57705"/>
        <dbReference type="ChEBI" id="CHEBI:68623"/>
        <dbReference type="EC" id="5.1.3.14"/>
    </reaction>
</comment>
<name>A0A1E5XT24_9HYPH</name>
<evidence type="ECO:0000256" key="5">
    <source>
        <dbReference type="RuleBase" id="RU003513"/>
    </source>
</evidence>
<dbReference type="SUPFAM" id="SSF53756">
    <property type="entry name" value="UDP-Glycosyltransferase/glycogen phosphorylase"/>
    <property type="match status" value="1"/>
</dbReference>
<dbReference type="GO" id="GO:0008761">
    <property type="term" value="F:UDP-N-acetylglucosamine 2-epimerase activity"/>
    <property type="evidence" value="ECO:0007669"/>
    <property type="project" value="UniProtKB-EC"/>
</dbReference>
<gene>
    <name evidence="7" type="ORF">VW23_014730</name>
</gene>
<dbReference type="Proteomes" id="UP000095463">
    <property type="component" value="Unassembled WGS sequence"/>
</dbReference>
<keyword evidence="1 5" id="KW-0413">Isomerase</keyword>
<evidence type="ECO:0000256" key="2">
    <source>
        <dbReference type="ARBA" id="ARBA00036080"/>
    </source>
</evidence>
<dbReference type="CDD" id="cd03786">
    <property type="entry name" value="GTB_UDP-GlcNAc_2-Epimerase"/>
    <property type="match status" value="1"/>
</dbReference>
<feature type="domain" description="UDP-N-acetylglucosamine 2-epimerase" evidence="6">
    <location>
        <begin position="37"/>
        <end position="380"/>
    </location>
</feature>
<evidence type="ECO:0000256" key="1">
    <source>
        <dbReference type="ARBA" id="ARBA00023235"/>
    </source>
</evidence>
<evidence type="ECO:0000313" key="7">
    <source>
        <dbReference type="EMBL" id="OEO31762.1"/>
    </source>
</evidence>
<dbReference type="EC" id="5.1.3.14" evidence="4"/>
<dbReference type="InterPro" id="IPR029767">
    <property type="entry name" value="WecB-like"/>
</dbReference>
<evidence type="ECO:0000259" key="6">
    <source>
        <dbReference type="Pfam" id="PF02350"/>
    </source>
</evidence>
<keyword evidence="8" id="KW-1185">Reference proteome</keyword>
<accession>A0A1E5XT24</accession>
<protein>
    <recommendedName>
        <fullName evidence="4">UDP-N-acetylglucosamine 2-epimerase (non-hydrolyzing)</fullName>
        <ecNumber evidence="4">5.1.3.14</ecNumber>
    </recommendedName>
</protein>
<sequence>MNFHSHPERPRRQRLLIVFGTRPEALKCFPVAQAALQSPHFDTQICVTAQHREMVDQVIALTGMPVDYDLNVMSPGQTLFDVTSKVLLGMAEVLDKAKPDIVMVQGDTTTAMTAALAAFYKRIPVAHIEAGLRSHNIDSPFPEELNRLIAGNIATWHFAPTAEARENLIAEGKDPGKIFVTGNTVIDTLLHFSGAMDANQPMRAELAARFPFLDSTKKLILVTGHRRENFDGGIERICTALKVLATRGDVQIVYPVHPNPNVRGVVNAALGGVPNVHLIDPQDYLPFLYLQKQSYLVLTDSGGVQEEAPSLGKPVLVMRENTERPEGVAAGTARLVGTDIEQIVTNATRLLDDPAAYRGMAETHNPYGDGRASARIVEELSRHV</sequence>
<evidence type="ECO:0000313" key="8">
    <source>
        <dbReference type="Proteomes" id="UP000095463"/>
    </source>
</evidence>
<dbReference type="InterPro" id="IPR003331">
    <property type="entry name" value="UDP_GlcNAc_Epimerase_2_dom"/>
</dbReference>
<comment type="caution">
    <text evidence="7">The sequence shown here is derived from an EMBL/GenBank/DDBJ whole genome shotgun (WGS) entry which is preliminary data.</text>
</comment>
<dbReference type="Gene3D" id="3.40.50.2000">
    <property type="entry name" value="Glycogen Phosphorylase B"/>
    <property type="match status" value="2"/>
</dbReference>
<proteinExistence type="inferred from homology"/>
<organism evidence="7 8">
    <name type="scientific">Devosia insulae DS-56</name>
    <dbReference type="NCBI Taxonomy" id="1116389"/>
    <lineage>
        <taxon>Bacteria</taxon>
        <taxon>Pseudomonadati</taxon>
        <taxon>Pseudomonadota</taxon>
        <taxon>Alphaproteobacteria</taxon>
        <taxon>Hyphomicrobiales</taxon>
        <taxon>Devosiaceae</taxon>
        <taxon>Devosia</taxon>
    </lineage>
</organism>
<comment type="similarity">
    <text evidence="3 5">Belongs to the UDP-N-acetylglucosamine 2-epimerase family.</text>
</comment>
<dbReference type="PANTHER" id="PTHR43174">
    <property type="entry name" value="UDP-N-ACETYLGLUCOSAMINE 2-EPIMERASE"/>
    <property type="match status" value="1"/>
</dbReference>
<dbReference type="PANTHER" id="PTHR43174:SF2">
    <property type="entry name" value="UDP-N-ACETYLGLUCOSAMINE 2-EPIMERASE"/>
    <property type="match status" value="1"/>
</dbReference>
<dbReference type="RefSeq" id="WP_069909066.1">
    <property type="nucleotide sequence ID" value="NZ_LAJE02000125.1"/>
</dbReference>
<evidence type="ECO:0000256" key="3">
    <source>
        <dbReference type="ARBA" id="ARBA00038209"/>
    </source>
</evidence>
<dbReference type="OrthoDB" id="9803238at2"/>
<evidence type="ECO:0000256" key="4">
    <source>
        <dbReference type="ARBA" id="ARBA00038858"/>
    </source>
</evidence>
<reference evidence="7 8" key="1">
    <citation type="journal article" date="2015" name="Genome Announc.">
        <title>Genome Assemblies of Three Soil-Associated Devosia species: D. insulae, D. limi, and D. soli.</title>
        <authorList>
            <person name="Hassan Y.I."/>
            <person name="Lepp D."/>
            <person name="Zhou T."/>
        </authorList>
    </citation>
    <scope>NUCLEOTIDE SEQUENCE [LARGE SCALE GENOMIC DNA]</scope>
    <source>
        <strain evidence="7 8">DS-56</strain>
    </source>
</reference>